<dbReference type="AlphaFoldDB" id="A0A0F9XGA0"/>
<gene>
    <name evidence="1" type="ORF">LCGC14_0225370</name>
</gene>
<evidence type="ECO:0000313" key="1">
    <source>
        <dbReference type="EMBL" id="KKN90953.1"/>
    </source>
</evidence>
<accession>A0A0F9XGA0</accession>
<organism evidence="1">
    <name type="scientific">marine sediment metagenome</name>
    <dbReference type="NCBI Taxonomy" id="412755"/>
    <lineage>
        <taxon>unclassified sequences</taxon>
        <taxon>metagenomes</taxon>
        <taxon>ecological metagenomes</taxon>
    </lineage>
</organism>
<proteinExistence type="predicted"/>
<sequence>MVINKMTMPISRAKEIIGSYLDYNTSEDVKILGKEHPYEVCECTISDVREAFNLLDEQCNYFKGD</sequence>
<protein>
    <submittedName>
        <fullName evidence="1">Uncharacterized protein</fullName>
    </submittedName>
</protein>
<dbReference type="EMBL" id="LAZR01000107">
    <property type="protein sequence ID" value="KKN90953.1"/>
    <property type="molecule type" value="Genomic_DNA"/>
</dbReference>
<reference evidence="1" key="1">
    <citation type="journal article" date="2015" name="Nature">
        <title>Complex archaea that bridge the gap between prokaryotes and eukaryotes.</title>
        <authorList>
            <person name="Spang A."/>
            <person name="Saw J.H."/>
            <person name="Jorgensen S.L."/>
            <person name="Zaremba-Niedzwiedzka K."/>
            <person name="Martijn J."/>
            <person name="Lind A.E."/>
            <person name="van Eijk R."/>
            <person name="Schleper C."/>
            <person name="Guy L."/>
            <person name="Ettema T.J."/>
        </authorList>
    </citation>
    <scope>NUCLEOTIDE SEQUENCE</scope>
</reference>
<name>A0A0F9XGA0_9ZZZZ</name>
<comment type="caution">
    <text evidence="1">The sequence shown here is derived from an EMBL/GenBank/DDBJ whole genome shotgun (WGS) entry which is preliminary data.</text>
</comment>